<keyword evidence="2" id="KW-1185">Reference proteome</keyword>
<reference evidence="1 2" key="1">
    <citation type="journal article" date="2021" name="Elife">
        <title>Chloroplast acquisition without the gene transfer in kleptoplastic sea slugs, Plakobranchus ocellatus.</title>
        <authorList>
            <person name="Maeda T."/>
            <person name="Takahashi S."/>
            <person name="Yoshida T."/>
            <person name="Shimamura S."/>
            <person name="Takaki Y."/>
            <person name="Nagai Y."/>
            <person name="Toyoda A."/>
            <person name="Suzuki Y."/>
            <person name="Arimoto A."/>
            <person name="Ishii H."/>
            <person name="Satoh N."/>
            <person name="Nishiyama T."/>
            <person name="Hasebe M."/>
            <person name="Maruyama T."/>
            <person name="Minagawa J."/>
            <person name="Obokata J."/>
            <person name="Shigenobu S."/>
        </authorList>
    </citation>
    <scope>NUCLEOTIDE SEQUENCE [LARGE SCALE GENOMIC DNA]</scope>
</reference>
<dbReference type="AlphaFoldDB" id="A0AAV4CY29"/>
<evidence type="ECO:0000313" key="1">
    <source>
        <dbReference type="EMBL" id="GFO36807.1"/>
    </source>
</evidence>
<accession>A0AAV4CY29</accession>
<protein>
    <submittedName>
        <fullName evidence="1">Uncharacterized protein</fullName>
    </submittedName>
</protein>
<proteinExistence type="predicted"/>
<dbReference type="Proteomes" id="UP000735302">
    <property type="component" value="Unassembled WGS sequence"/>
</dbReference>
<name>A0AAV4CY29_9GAST</name>
<dbReference type="EMBL" id="BLXT01007141">
    <property type="protein sequence ID" value="GFO36807.1"/>
    <property type="molecule type" value="Genomic_DNA"/>
</dbReference>
<comment type="caution">
    <text evidence="1">The sequence shown here is derived from an EMBL/GenBank/DDBJ whole genome shotgun (WGS) entry which is preliminary data.</text>
</comment>
<gene>
    <name evidence="1" type="ORF">PoB_006331200</name>
</gene>
<evidence type="ECO:0000313" key="2">
    <source>
        <dbReference type="Proteomes" id="UP000735302"/>
    </source>
</evidence>
<organism evidence="1 2">
    <name type="scientific">Plakobranchus ocellatus</name>
    <dbReference type="NCBI Taxonomy" id="259542"/>
    <lineage>
        <taxon>Eukaryota</taxon>
        <taxon>Metazoa</taxon>
        <taxon>Spiralia</taxon>
        <taxon>Lophotrochozoa</taxon>
        <taxon>Mollusca</taxon>
        <taxon>Gastropoda</taxon>
        <taxon>Heterobranchia</taxon>
        <taxon>Euthyneura</taxon>
        <taxon>Panpulmonata</taxon>
        <taxon>Sacoglossa</taxon>
        <taxon>Placobranchoidea</taxon>
        <taxon>Plakobranchidae</taxon>
        <taxon>Plakobranchus</taxon>
    </lineage>
</organism>
<sequence length="115" mass="13226">MQQRTTPYHLMCTSLVVRFNAPLRHVFVVFVVSNPGRGIESSPICLQRGTTGVNTFSPFELLYMRITSGFMHILRKLWTIKIPGPDVKSSYEYVLKLRKRLDATLQIAREDLQKA</sequence>